<protein>
    <recommendedName>
        <fullName evidence="10">TonB C-terminal domain-containing protein</fullName>
    </recommendedName>
</protein>
<keyword evidence="4" id="KW-1003">Cell membrane</keyword>
<dbReference type="Gene3D" id="3.30.1150.10">
    <property type="match status" value="1"/>
</dbReference>
<keyword evidence="5" id="KW-0997">Cell inner membrane</keyword>
<sequence length="253" mass="27567">MLLLPTFNAKLNPCPVNPTEFAPHPQGNFCGQCERVVHDFSQSPNPRADLAAARAAAPDGCVCGRLGAAQVQDAPALSRRLRWFVAALVLVVAQGMTAREALAQVRRTVARATTKHLVSKQMPQYPESFVDGEIEALPDKKHSSLAPATTRTYAEVMPTLQGRSYPQIAAYVQQHVKWPQGSELVDAEGRVFVSFVVSRDGLLRDAKVVKGIHPLLDAEALRVVRELPAFTPGKQSGQAVPVSMTLPITFRRE</sequence>
<comment type="subcellular location">
    <subcellularLocation>
        <location evidence="1">Cell inner membrane</location>
        <topology evidence="1">Single-pass membrane protein</topology>
        <orientation evidence="1">Periplasmic side</orientation>
    </subcellularLocation>
</comment>
<evidence type="ECO:0000256" key="2">
    <source>
        <dbReference type="ARBA" id="ARBA00006555"/>
    </source>
</evidence>
<dbReference type="PROSITE" id="PS52015">
    <property type="entry name" value="TONB_CTD"/>
    <property type="match status" value="1"/>
</dbReference>
<evidence type="ECO:0000313" key="11">
    <source>
        <dbReference type="EMBL" id="GAA4027509.1"/>
    </source>
</evidence>
<dbReference type="InterPro" id="IPR051045">
    <property type="entry name" value="TonB-dependent_transducer"/>
</dbReference>
<dbReference type="InterPro" id="IPR037682">
    <property type="entry name" value="TonB_C"/>
</dbReference>
<name>A0ABP7TK53_9BACT</name>
<evidence type="ECO:0000256" key="8">
    <source>
        <dbReference type="ARBA" id="ARBA00022989"/>
    </source>
</evidence>
<dbReference type="PANTHER" id="PTHR33446:SF2">
    <property type="entry name" value="PROTEIN TONB"/>
    <property type="match status" value="1"/>
</dbReference>
<evidence type="ECO:0000256" key="7">
    <source>
        <dbReference type="ARBA" id="ARBA00022927"/>
    </source>
</evidence>
<evidence type="ECO:0000313" key="12">
    <source>
        <dbReference type="Proteomes" id="UP001501469"/>
    </source>
</evidence>
<proteinExistence type="inferred from homology"/>
<evidence type="ECO:0000256" key="6">
    <source>
        <dbReference type="ARBA" id="ARBA00022692"/>
    </source>
</evidence>
<evidence type="ECO:0000256" key="1">
    <source>
        <dbReference type="ARBA" id="ARBA00004383"/>
    </source>
</evidence>
<keyword evidence="9" id="KW-0472">Membrane</keyword>
<reference evidence="12" key="1">
    <citation type="journal article" date="2019" name="Int. J. Syst. Evol. Microbiol.">
        <title>The Global Catalogue of Microorganisms (GCM) 10K type strain sequencing project: providing services to taxonomists for standard genome sequencing and annotation.</title>
        <authorList>
            <consortium name="The Broad Institute Genomics Platform"/>
            <consortium name="The Broad Institute Genome Sequencing Center for Infectious Disease"/>
            <person name="Wu L."/>
            <person name="Ma J."/>
        </authorList>
    </citation>
    <scope>NUCLEOTIDE SEQUENCE [LARGE SCALE GENOMIC DNA]</scope>
    <source>
        <strain evidence="12">JCM 17225</strain>
    </source>
</reference>
<comment type="caution">
    <text evidence="11">The sequence shown here is derived from an EMBL/GenBank/DDBJ whole genome shotgun (WGS) entry which is preliminary data.</text>
</comment>
<evidence type="ECO:0000259" key="10">
    <source>
        <dbReference type="PROSITE" id="PS52015"/>
    </source>
</evidence>
<evidence type="ECO:0000256" key="3">
    <source>
        <dbReference type="ARBA" id="ARBA00022448"/>
    </source>
</evidence>
<dbReference type="EMBL" id="BAABDK010000010">
    <property type="protein sequence ID" value="GAA4027509.1"/>
    <property type="molecule type" value="Genomic_DNA"/>
</dbReference>
<comment type="similarity">
    <text evidence="2">Belongs to the TonB family.</text>
</comment>
<keyword evidence="8" id="KW-1133">Transmembrane helix</keyword>
<dbReference type="Proteomes" id="UP001501469">
    <property type="component" value="Unassembled WGS sequence"/>
</dbReference>
<keyword evidence="7" id="KW-0653">Protein transport</keyword>
<keyword evidence="3" id="KW-0813">Transport</keyword>
<accession>A0ABP7TK53</accession>
<dbReference type="InterPro" id="IPR006260">
    <property type="entry name" value="TonB/TolA_C"/>
</dbReference>
<evidence type="ECO:0000256" key="4">
    <source>
        <dbReference type="ARBA" id="ARBA00022475"/>
    </source>
</evidence>
<keyword evidence="12" id="KW-1185">Reference proteome</keyword>
<dbReference type="SUPFAM" id="SSF74653">
    <property type="entry name" value="TolA/TonB C-terminal domain"/>
    <property type="match status" value="1"/>
</dbReference>
<dbReference type="NCBIfam" id="TIGR01352">
    <property type="entry name" value="tonB_Cterm"/>
    <property type="match status" value="1"/>
</dbReference>
<dbReference type="Pfam" id="PF03544">
    <property type="entry name" value="TonB_C"/>
    <property type="match status" value="1"/>
</dbReference>
<evidence type="ECO:0000256" key="5">
    <source>
        <dbReference type="ARBA" id="ARBA00022519"/>
    </source>
</evidence>
<gene>
    <name evidence="11" type="ORF">GCM10022409_09400</name>
</gene>
<keyword evidence="6" id="KW-0812">Transmembrane</keyword>
<dbReference type="RefSeq" id="WP_345050914.1">
    <property type="nucleotide sequence ID" value="NZ_BAABDK010000010.1"/>
</dbReference>
<feature type="domain" description="TonB C-terminal" evidence="10">
    <location>
        <begin position="163"/>
        <end position="253"/>
    </location>
</feature>
<dbReference type="PANTHER" id="PTHR33446">
    <property type="entry name" value="PROTEIN TONB-RELATED"/>
    <property type="match status" value="1"/>
</dbReference>
<organism evidence="11 12">
    <name type="scientific">Hymenobacter glaciei</name>
    <dbReference type="NCBI Taxonomy" id="877209"/>
    <lineage>
        <taxon>Bacteria</taxon>
        <taxon>Pseudomonadati</taxon>
        <taxon>Bacteroidota</taxon>
        <taxon>Cytophagia</taxon>
        <taxon>Cytophagales</taxon>
        <taxon>Hymenobacteraceae</taxon>
        <taxon>Hymenobacter</taxon>
    </lineage>
</organism>
<evidence type="ECO:0000256" key="9">
    <source>
        <dbReference type="ARBA" id="ARBA00023136"/>
    </source>
</evidence>